<dbReference type="GO" id="GO:0004781">
    <property type="term" value="F:sulfate adenylyltransferase (ATP) activity"/>
    <property type="evidence" value="ECO:0007669"/>
    <property type="project" value="TreeGrafter"/>
</dbReference>
<dbReference type="InterPro" id="IPR050512">
    <property type="entry name" value="Sulf_AdTrans/APS_kinase"/>
</dbReference>
<dbReference type="Gene3D" id="3.40.50.300">
    <property type="entry name" value="P-loop containing nucleotide triphosphate hydrolases"/>
    <property type="match status" value="1"/>
</dbReference>
<dbReference type="InterPro" id="IPR002891">
    <property type="entry name" value="APS"/>
</dbReference>
<evidence type="ECO:0000313" key="10">
    <source>
        <dbReference type="Proteomes" id="UP000185151"/>
    </source>
</evidence>
<dbReference type="OrthoDB" id="9804504at2"/>
<keyword evidence="5 6" id="KW-0067">ATP-binding</keyword>
<dbReference type="RefSeq" id="WP_074295143.1">
    <property type="nucleotide sequence ID" value="NZ_FSRU01000001.1"/>
</dbReference>
<evidence type="ECO:0000259" key="8">
    <source>
        <dbReference type="Pfam" id="PF01583"/>
    </source>
</evidence>
<dbReference type="CDD" id="cd02027">
    <property type="entry name" value="APSK"/>
    <property type="match status" value="1"/>
</dbReference>
<comment type="function">
    <text evidence="6 7">Catalyzes the synthesis of activated sulfate.</text>
</comment>
<dbReference type="GO" id="GO:0070814">
    <property type="term" value="P:hydrogen sulfide biosynthetic process"/>
    <property type="evidence" value="ECO:0007669"/>
    <property type="project" value="UniProtKB-UniRule"/>
</dbReference>
<proteinExistence type="inferred from homology"/>
<dbReference type="PANTHER" id="PTHR42700:SF1">
    <property type="entry name" value="SULFATE ADENYLYLTRANSFERASE"/>
    <property type="match status" value="1"/>
</dbReference>
<protein>
    <recommendedName>
        <fullName evidence="2 6">Adenylyl-sulfate kinase</fullName>
        <ecNumber evidence="2 6">2.7.1.25</ecNumber>
    </recommendedName>
    <alternativeName>
        <fullName evidence="6">APS kinase</fullName>
    </alternativeName>
    <alternativeName>
        <fullName evidence="6">ATP adenosine-5'-phosphosulfate 3'-phosphotransferase</fullName>
    </alternativeName>
    <alternativeName>
        <fullName evidence="6">Adenosine-5'-phosphosulfate kinase</fullName>
    </alternativeName>
</protein>
<evidence type="ECO:0000256" key="3">
    <source>
        <dbReference type="ARBA" id="ARBA00022679"/>
    </source>
</evidence>
<name>A0A1N6HT52_9BURK</name>
<keyword evidence="6" id="KW-0597">Phosphoprotein</keyword>
<dbReference type="GO" id="GO:0005524">
    <property type="term" value="F:ATP binding"/>
    <property type="evidence" value="ECO:0007669"/>
    <property type="project" value="UniProtKB-UniRule"/>
</dbReference>
<comment type="catalytic activity">
    <reaction evidence="1 6 7">
        <text>adenosine 5'-phosphosulfate + ATP = 3'-phosphoadenylyl sulfate + ADP + H(+)</text>
        <dbReference type="Rhea" id="RHEA:24152"/>
        <dbReference type="ChEBI" id="CHEBI:15378"/>
        <dbReference type="ChEBI" id="CHEBI:30616"/>
        <dbReference type="ChEBI" id="CHEBI:58243"/>
        <dbReference type="ChEBI" id="CHEBI:58339"/>
        <dbReference type="ChEBI" id="CHEBI:456216"/>
        <dbReference type="EC" id="2.7.1.25"/>
    </reaction>
</comment>
<evidence type="ECO:0000256" key="6">
    <source>
        <dbReference type="HAMAP-Rule" id="MF_00065"/>
    </source>
</evidence>
<dbReference type="Pfam" id="PF01583">
    <property type="entry name" value="APS_kinase"/>
    <property type="match status" value="1"/>
</dbReference>
<dbReference type="GO" id="GO:0019379">
    <property type="term" value="P:sulfate assimilation, phosphoadenylyl sulfate reduction by phosphoadenylyl-sulfate reductase (thioredoxin)"/>
    <property type="evidence" value="ECO:0007669"/>
    <property type="project" value="TreeGrafter"/>
</dbReference>
<evidence type="ECO:0000256" key="7">
    <source>
        <dbReference type="RuleBase" id="RU004347"/>
    </source>
</evidence>
<dbReference type="GO" id="GO:0004020">
    <property type="term" value="F:adenylylsulfate kinase activity"/>
    <property type="evidence" value="ECO:0007669"/>
    <property type="project" value="UniProtKB-UniRule"/>
</dbReference>
<dbReference type="AlphaFoldDB" id="A0A1N6HT52"/>
<comment type="pathway">
    <text evidence="6 7">Sulfur metabolism; hydrogen sulfide biosynthesis; sulfite from sulfate: step 2/3.</text>
</comment>
<evidence type="ECO:0000256" key="5">
    <source>
        <dbReference type="ARBA" id="ARBA00022840"/>
    </source>
</evidence>
<keyword evidence="3 6" id="KW-0808">Transferase</keyword>
<gene>
    <name evidence="6" type="primary">cysC</name>
    <name evidence="9" type="ORF">SAMN05444165_1573</name>
</gene>
<dbReference type="GO" id="GO:0010134">
    <property type="term" value="P:sulfate assimilation via adenylyl sulfate reduction"/>
    <property type="evidence" value="ECO:0007669"/>
    <property type="project" value="TreeGrafter"/>
</dbReference>
<feature type="active site" description="Phosphoserine intermediate" evidence="6">
    <location>
        <position position="94"/>
    </location>
</feature>
<reference evidence="9 10" key="1">
    <citation type="submission" date="2016-11" db="EMBL/GenBank/DDBJ databases">
        <authorList>
            <person name="Jaros S."/>
            <person name="Januszkiewicz K."/>
            <person name="Wedrychowicz H."/>
        </authorList>
    </citation>
    <scope>NUCLEOTIDE SEQUENCE [LARGE SCALE GENOMIC DNA]</scope>
    <source>
        <strain evidence="9 10">GAS95</strain>
    </source>
</reference>
<dbReference type="HAMAP" id="MF_00065">
    <property type="entry name" value="Adenylyl_sulf_kinase"/>
    <property type="match status" value="1"/>
</dbReference>
<keyword evidence="10" id="KW-1185">Reference proteome</keyword>
<dbReference type="InterPro" id="IPR027417">
    <property type="entry name" value="P-loop_NTPase"/>
</dbReference>
<dbReference type="NCBIfam" id="TIGR00455">
    <property type="entry name" value="apsK"/>
    <property type="match status" value="1"/>
</dbReference>
<feature type="domain" description="APS kinase" evidence="8">
    <location>
        <begin position="15"/>
        <end position="161"/>
    </location>
</feature>
<evidence type="ECO:0000313" key="9">
    <source>
        <dbReference type="EMBL" id="SIO23048.1"/>
    </source>
</evidence>
<dbReference type="UniPathway" id="UPA00140">
    <property type="reaction ID" value="UER00205"/>
</dbReference>
<comment type="similarity">
    <text evidence="6 7">Belongs to the APS kinase family.</text>
</comment>
<dbReference type="PANTHER" id="PTHR42700">
    <property type="entry name" value="SULFATE ADENYLYLTRANSFERASE"/>
    <property type="match status" value="1"/>
</dbReference>
<dbReference type="EMBL" id="FSRU01000001">
    <property type="protein sequence ID" value="SIO23048.1"/>
    <property type="molecule type" value="Genomic_DNA"/>
</dbReference>
<evidence type="ECO:0000256" key="1">
    <source>
        <dbReference type="ARBA" id="ARBA00001823"/>
    </source>
</evidence>
<dbReference type="GO" id="GO:0005737">
    <property type="term" value="C:cytoplasm"/>
    <property type="evidence" value="ECO:0007669"/>
    <property type="project" value="TreeGrafter"/>
</dbReference>
<dbReference type="EC" id="2.7.1.25" evidence="2 6"/>
<accession>A0A1N6HT52</accession>
<evidence type="ECO:0000256" key="4">
    <source>
        <dbReference type="ARBA" id="ARBA00022741"/>
    </source>
</evidence>
<feature type="binding site" evidence="6">
    <location>
        <begin position="20"/>
        <end position="27"/>
    </location>
    <ligand>
        <name>ATP</name>
        <dbReference type="ChEBI" id="CHEBI:30616"/>
    </ligand>
</feature>
<sequence length="196" mass="20763">MDANDGLTTADLPPVVWMTGLPGAGKSTIAQALHAAMQSEGAKVVVLDGDTLREGLCSDLGFSDADRIENVRRIAHVARLFQQTGHVVVVATISPLAIQREMARAIVGDGFLETFISASADLCSQRDPKGMYAQARIGKIAQFTGVSSPYEVPVNPDLVIETSRCRVESAVATIILRLGKSVRTGGVKSTGRRVTS</sequence>
<keyword evidence="4 6" id="KW-0547">Nucleotide-binding</keyword>
<dbReference type="SUPFAM" id="SSF52540">
    <property type="entry name" value="P-loop containing nucleoside triphosphate hydrolases"/>
    <property type="match status" value="1"/>
</dbReference>
<organism evidence="9 10">
    <name type="scientific">Paraburkholderia phenazinium</name>
    <dbReference type="NCBI Taxonomy" id="60549"/>
    <lineage>
        <taxon>Bacteria</taxon>
        <taxon>Pseudomonadati</taxon>
        <taxon>Pseudomonadota</taxon>
        <taxon>Betaproteobacteria</taxon>
        <taxon>Burkholderiales</taxon>
        <taxon>Burkholderiaceae</taxon>
        <taxon>Paraburkholderia</taxon>
    </lineage>
</organism>
<dbReference type="Proteomes" id="UP000185151">
    <property type="component" value="Unassembled WGS sequence"/>
</dbReference>
<evidence type="ECO:0000256" key="2">
    <source>
        <dbReference type="ARBA" id="ARBA00012121"/>
    </source>
</evidence>
<dbReference type="InterPro" id="IPR059117">
    <property type="entry name" value="APS_kinase_dom"/>
</dbReference>
<dbReference type="NCBIfam" id="NF003013">
    <property type="entry name" value="PRK03846.1"/>
    <property type="match status" value="1"/>
</dbReference>
<keyword evidence="6 7" id="KW-0418">Kinase</keyword>